<protein>
    <submittedName>
        <fullName evidence="1">Uncharacterized protein</fullName>
    </submittedName>
</protein>
<name>A0A1H4VPP2_TSUTY</name>
<keyword evidence="2" id="KW-1185">Reference proteome</keyword>
<dbReference type="EMBL" id="FNSA01000003">
    <property type="protein sequence ID" value="SEC83026.1"/>
    <property type="molecule type" value="Genomic_DNA"/>
</dbReference>
<organism evidence="1 2">
    <name type="scientific">Tsukamurella tyrosinosolvens</name>
    <dbReference type="NCBI Taxonomy" id="57704"/>
    <lineage>
        <taxon>Bacteria</taxon>
        <taxon>Bacillati</taxon>
        <taxon>Actinomycetota</taxon>
        <taxon>Actinomycetes</taxon>
        <taxon>Mycobacteriales</taxon>
        <taxon>Tsukamurellaceae</taxon>
        <taxon>Tsukamurella</taxon>
    </lineage>
</organism>
<gene>
    <name evidence="1" type="ORF">SAMN04489793_3297</name>
</gene>
<dbReference type="AlphaFoldDB" id="A0A1H4VPP2"/>
<proteinExistence type="predicted"/>
<dbReference type="STRING" id="57704.SAMN04489793_3297"/>
<dbReference type="Proteomes" id="UP000182241">
    <property type="component" value="Unassembled WGS sequence"/>
</dbReference>
<accession>A0A1H4VPP2</accession>
<sequence length="68" mass="7924">MTDLQVGDIVLPVDYREYEAAFKQRPLRVTHVFKNGNIRAKTDDGRWRSDGPAEYFYRPDFEQARCGG</sequence>
<dbReference type="RefSeq" id="WP_068742723.1">
    <property type="nucleotide sequence ID" value="NZ_FNSA01000003.1"/>
</dbReference>
<evidence type="ECO:0000313" key="2">
    <source>
        <dbReference type="Proteomes" id="UP000182241"/>
    </source>
</evidence>
<evidence type="ECO:0000313" key="1">
    <source>
        <dbReference type="EMBL" id="SEC83026.1"/>
    </source>
</evidence>
<reference evidence="2" key="1">
    <citation type="submission" date="2016-10" db="EMBL/GenBank/DDBJ databases">
        <authorList>
            <person name="Varghese N."/>
            <person name="Submissions S."/>
        </authorList>
    </citation>
    <scope>NUCLEOTIDE SEQUENCE [LARGE SCALE GENOMIC DNA]</scope>
    <source>
        <strain evidence="2">DSM 44234</strain>
    </source>
</reference>